<dbReference type="RefSeq" id="WP_055056387.1">
    <property type="nucleotide sequence ID" value="NZ_CAXSOH010000018.1"/>
</dbReference>
<organism evidence="1 2">
    <name type="scientific">Blautia obeum</name>
    <dbReference type="NCBI Taxonomy" id="40520"/>
    <lineage>
        <taxon>Bacteria</taxon>
        <taxon>Bacillati</taxon>
        <taxon>Bacillota</taxon>
        <taxon>Clostridia</taxon>
        <taxon>Lachnospirales</taxon>
        <taxon>Lachnospiraceae</taxon>
        <taxon>Blautia</taxon>
    </lineage>
</organism>
<dbReference type="EMBL" id="CZBA01000014">
    <property type="protein sequence ID" value="CUP73231.1"/>
    <property type="molecule type" value="Genomic_DNA"/>
</dbReference>
<accession>A0A174QMN5</accession>
<dbReference type="OrthoDB" id="400238at2"/>
<keyword evidence="1" id="KW-0540">Nuclease</keyword>
<dbReference type="InterPro" id="IPR019037">
    <property type="entry name" value="Restrct_endonuc_II_Bsp6I"/>
</dbReference>
<gene>
    <name evidence="1" type="ORF">ERS852533_02345</name>
</gene>
<proteinExistence type="predicted"/>
<keyword evidence="1" id="KW-0255">Endonuclease</keyword>
<evidence type="ECO:0000313" key="2">
    <source>
        <dbReference type="Proteomes" id="UP000095413"/>
    </source>
</evidence>
<dbReference type="Pfam" id="PF09504">
    <property type="entry name" value="RE_Bsp6I"/>
    <property type="match status" value="1"/>
</dbReference>
<name>A0A174QMN5_9FIRM</name>
<evidence type="ECO:0000313" key="1">
    <source>
        <dbReference type="EMBL" id="CUP73231.1"/>
    </source>
</evidence>
<dbReference type="Proteomes" id="UP000095413">
    <property type="component" value="Unassembled WGS sequence"/>
</dbReference>
<dbReference type="AlphaFoldDB" id="A0A174QMN5"/>
<sequence>MAIYNEFGYITIDDARIDETCNAYFKWKDLNTYISNNSHRGINMPDAISEPMGCYCMGYLWNRGDEVGDATDPNTGRKIEFKATSRFEGDLSSFGPKCVFDDLVFLRFKLDDNLLYIYDLNINSEEFGKYPANKTQTIQEQKNQGRRPHVSLKTLFVDANNLEPDIIFDIRRCKAYDRLSEYYQRLIGK</sequence>
<dbReference type="GO" id="GO:0004519">
    <property type="term" value="F:endonuclease activity"/>
    <property type="evidence" value="ECO:0007669"/>
    <property type="project" value="UniProtKB-KW"/>
</dbReference>
<keyword evidence="1" id="KW-0378">Hydrolase</keyword>
<protein>
    <submittedName>
        <fullName evidence="1">Bsp6I restriction endonuclease</fullName>
    </submittedName>
</protein>
<reference evidence="1 2" key="1">
    <citation type="submission" date="2015-09" db="EMBL/GenBank/DDBJ databases">
        <authorList>
            <consortium name="Pathogen Informatics"/>
        </authorList>
    </citation>
    <scope>NUCLEOTIDE SEQUENCE [LARGE SCALE GENOMIC DNA]</scope>
    <source>
        <strain evidence="1 2">2789STDY5834921</strain>
    </source>
</reference>